<feature type="compositionally biased region" description="Low complexity" evidence="1">
    <location>
        <begin position="13"/>
        <end position="27"/>
    </location>
</feature>
<dbReference type="Proteomes" id="UP001057375">
    <property type="component" value="Unassembled WGS sequence"/>
</dbReference>
<dbReference type="EMBL" id="BQXS01010125">
    <property type="protein sequence ID" value="GKT33065.1"/>
    <property type="molecule type" value="Genomic_DNA"/>
</dbReference>
<feature type="compositionally biased region" description="Basic and acidic residues" evidence="1">
    <location>
        <begin position="378"/>
        <end position="388"/>
    </location>
</feature>
<accession>A0ABQ5KKQ0</accession>
<feature type="non-terminal residue" evidence="2">
    <location>
        <position position="1"/>
    </location>
</feature>
<sequence length="551" mass="60034">RTTTFVDSKRGNSSTSATSDPSSPSSGSSASFFAGLGSFLFSSFSDLADNGRRELENVCVRVGEVVVGEGIGMDAISDIEDQLVNPSLHIQGTDEDHLTRDPESLIPVDHVDMGGNTATLIGNPDSGTYNLAVSGDYAVSGPSRKRGDSVFSVQDGCILTVTLNEVFSSFVELLRQILIHVLPFMLECLSISLTVECCHLWIQREKDARKKDQDNQFVRSMRKSEPGWMLSIVEEKEKEREVKRREFIDELLKEKAAELESGKGKDGKNAGKGKSGKSSGPGNGKGNSGDSKDKGKGGKKKDSSVPESILDSLPKTSPFSLLLSSLSVEDKSAHTFSSLDLSQCMDILSSIEGVLQHSMENLYIRGKNKNDSTSVGQDVKKERMRRREEEEEEDEDKCKVIVDNAIVDVNSILDEIEALVTAKVNSLFGDMQEHQEEGGGSIISFSEKQELEDQHSTDFQIQAEGEEEEPGYNLDFSIENLQSYSSRSALSIPSGFSFIQGLLSSLSSPFISLLSSVSSDTSTHLTTLTDMTSETFTTLDSIVVKAFTQTI</sequence>
<gene>
    <name evidence="2" type="ORF">ADUPG1_007084</name>
</gene>
<feature type="compositionally biased region" description="Basic and acidic residues" evidence="1">
    <location>
        <begin position="290"/>
        <end position="304"/>
    </location>
</feature>
<protein>
    <submittedName>
        <fullName evidence="2">Uncharacterized protein</fullName>
    </submittedName>
</protein>
<name>A0ABQ5KKQ0_9EUKA</name>
<proteinExistence type="predicted"/>
<evidence type="ECO:0000313" key="3">
    <source>
        <dbReference type="Proteomes" id="UP001057375"/>
    </source>
</evidence>
<comment type="caution">
    <text evidence="2">The sequence shown here is derived from an EMBL/GenBank/DDBJ whole genome shotgun (WGS) entry which is preliminary data.</text>
</comment>
<feature type="region of interest" description="Disordered" evidence="1">
    <location>
        <begin position="1"/>
        <end position="27"/>
    </location>
</feature>
<feature type="non-terminal residue" evidence="2">
    <location>
        <position position="551"/>
    </location>
</feature>
<feature type="compositionally biased region" description="Basic and acidic residues" evidence="1">
    <location>
        <begin position="259"/>
        <end position="269"/>
    </location>
</feature>
<evidence type="ECO:0000256" key="1">
    <source>
        <dbReference type="SAM" id="MobiDB-lite"/>
    </source>
</evidence>
<evidence type="ECO:0000313" key="2">
    <source>
        <dbReference type="EMBL" id="GKT33065.1"/>
    </source>
</evidence>
<feature type="region of interest" description="Disordered" evidence="1">
    <location>
        <begin position="259"/>
        <end position="311"/>
    </location>
</feature>
<reference evidence="2" key="1">
    <citation type="submission" date="2022-03" db="EMBL/GenBank/DDBJ databases">
        <title>Draft genome sequence of Aduncisulcus paluster, a free-living microaerophilic Fornicata.</title>
        <authorList>
            <person name="Yuyama I."/>
            <person name="Kume K."/>
            <person name="Tamura T."/>
            <person name="Inagaki Y."/>
            <person name="Hashimoto T."/>
        </authorList>
    </citation>
    <scope>NUCLEOTIDE SEQUENCE</scope>
    <source>
        <strain evidence="2">NY0171</strain>
    </source>
</reference>
<keyword evidence="3" id="KW-1185">Reference proteome</keyword>
<feature type="region of interest" description="Disordered" evidence="1">
    <location>
        <begin position="366"/>
        <end position="393"/>
    </location>
</feature>
<organism evidence="2 3">
    <name type="scientific">Aduncisulcus paluster</name>
    <dbReference type="NCBI Taxonomy" id="2918883"/>
    <lineage>
        <taxon>Eukaryota</taxon>
        <taxon>Metamonada</taxon>
        <taxon>Carpediemonas-like organisms</taxon>
        <taxon>Aduncisulcus</taxon>
    </lineage>
</organism>